<dbReference type="Proteomes" id="UP001499979">
    <property type="component" value="Unassembled WGS sequence"/>
</dbReference>
<evidence type="ECO:0008006" key="4">
    <source>
        <dbReference type="Google" id="ProtNLM"/>
    </source>
</evidence>
<keyword evidence="1" id="KW-1133">Transmembrane helix</keyword>
<feature type="transmembrane region" description="Helical" evidence="1">
    <location>
        <begin position="65"/>
        <end position="82"/>
    </location>
</feature>
<sequence>MTFLGWCVLALVFVDEVIALVAFAWWGYQQDPWWIWVWLLPVLGMQAWFWFASPKARYATPLLRPAVKVLVFGLATLAFWDLGHPTEAIGFLVFSVAINALAQIPAISSLADPGRVQSREP</sequence>
<proteinExistence type="predicted"/>
<keyword evidence="3" id="KW-1185">Reference proteome</keyword>
<evidence type="ECO:0000256" key="1">
    <source>
        <dbReference type="SAM" id="Phobius"/>
    </source>
</evidence>
<comment type="caution">
    <text evidence="2">The sequence shown here is derived from an EMBL/GenBank/DDBJ whole genome shotgun (WGS) entry which is preliminary data.</text>
</comment>
<feature type="transmembrane region" description="Helical" evidence="1">
    <location>
        <begin position="35"/>
        <end position="53"/>
    </location>
</feature>
<feature type="transmembrane region" description="Helical" evidence="1">
    <location>
        <begin position="88"/>
        <end position="111"/>
    </location>
</feature>
<evidence type="ECO:0000313" key="3">
    <source>
        <dbReference type="Proteomes" id="UP001499979"/>
    </source>
</evidence>
<keyword evidence="1" id="KW-0472">Membrane</keyword>
<dbReference type="Pfam" id="PF10823">
    <property type="entry name" value="DUF2568"/>
    <property type="match status" value="1"/>
</dbReference>
<accession>A0ABN1UFA3</accession>
<protein>
    <recommendedName>
        <fullName evidence="4">DUF2568 domain-containing protein</fullName>
    </recommendedName>
</protein>
<dbReference type="EMBL" id="BAAAJE010000013">
    <property type="protein sequence ID" value="GAA1146187.1"/>
    <property type="molecule type" value="Genomic_DNA"/>
</dbReference>
<organism evidence="2 3">
    <name type="scientific">Nocardioides aquiterrae</name>
    <dbReference type="NCBI Taxonomy" id="203799"/>
    <lineage>
        <taxon>Bacteria</taxon>
        <taxon>Bacillati</taxon>
        <taxon>Actinomycetota</taxon>
        <taxon>Actinomycetes</taxon>
        <taxon>Propionibacteriales</taxon>
        <taxon>Nocardioidaceae</taxon>
        <taxon>Nocardioides</taxon>
    </lineage>
</organism>
<keyword evidence="1" id="KW-0812">Transmembrane</keyword>
<dbReference type="RefSeq" id="WP_343908045.1">
    <property type="nucleotide sequence ID" value="NZ_BAAAJE010000013.1"/>
</dbReference>
<name>A0ABN1UFA3_9ACTN</name>
<reference evidence="2 3" key="1">
    <citation type="journal article" date="2019" name="Int. J. Syst. Evol. Microbiol.">
        <title>The Global Catalogue of Microorganisms (GCM) 10K type strain sequencing project: providing services to taxonomists for standard genome sequencing and annotation.</title>
        <authorList>
            <consortium name="The Broad Institute Genomics Platform"/>
            <consortium name="The Broad Institute Genome Sequencing Center for Infectious Disease"/>
            <person name="Wu L."/>
            <person name="Ma J."/>
        </authorList>
    </citation>
    <scope>NUCLEOTIDE SEQUENCE [LARGE SCALE GENOMIC DNA]</scope>
    <source>
        <strain evidence="2 3">JCM 11813</strain>
    </source>
</reference>
<dbReference type="InterPro" id="IPR021214">
    <property type="entry name" value="DUF2568"/>
</dbReference>
<evidence type="ECO:0000313" key="2">
    <source>
        <dbReference type="EMBL" id="GAA1146187.1"/>
    </source>
</evidence>
<gene>
    <name evidence="2" type="ORF">GCM10009606_26510</name>
</gene>